<evidence type="ECO:0000256" key="1">
    <source>
        <dbReference type="SAM" id="Coils"/>
    </source>
</evidence>
<protein>
    <submittedName>
        <fullName evidence="3">Hemolysin XhlA family protein</fullName>
    </submittedName>
</protein>
<accession>A0AAX2ZI78</accession>
<name>A0AAX2ZI78_9FIRM</name>
<dbReference type="Proteomes" id="UP001198983">
    <property type="component" value="Chromosome"/>
</dbReference>
<dbReference type="RefSeq" id="WP_228416271.1">
    <property type="nucleotide sequence ID" value="NZ_CP081135.1"/>
</dbReference>
<feature type="coiled-coil region" evidence="1">
    <location>
        <begin position="6"/>
        <end position="51"/>
    </location>
</feature>
<proteinExistence type="predicted"/>
<reference evidence="3 4" key="1">
    <citation type="journal article" date="2023" name="Int. J. Syst. Evol. Microbiol.">
        <title>Terrisporobacter hibernicus sp. nov., isolated from bovine faeces in Northern Ireland.</title>
        <authorList>
            <person name="Mitchell M."/>
            <person name="Nguyen S.V."/>
            <person name="Connor M."/>
            <person name="Fairley D.J."/>
            <person name="Donoghue O."/>
            <person name="Marshall H."/>
            <person name="Koolman L."/>
            <person name="McMullan G."/>
            <person name="Schaffer K.E."/>
            <person name="McGrath J.W."/>
            <person name="Fanning S."/>
        </authorList>
    </citation>
    <scope>NUCLEOTIDE SEQUENCE [LARGE SCALE GENOMIC DNA]</scope>
    <source>
        <strain evidence="3 4">MCA3</strain>
    </source>
</reference>
<dbReference type="EMBL" id="CP081135">
    <property type="protein sequence ID" value="UEL48087.1"/>
    <property type="molecule type" value="Genomic_DNA"/>
</dbReference>
<dbReference type="InterPro" id="IPR019715">
    <property type="entry name" value="Haemolysin_XhlA"/>
</dbReference>
<keyword evidence="2" id="KW-0812">Transmembrane</keyword>
<evidence type="ECO:0000313" key="4">
    <source>
        <dbReference type="Proteomes" id="UP001198983"/>
    </source>
</evidence>
<dbReference type="Pfam" id="PF10779">
    <property type="entry name" value="XhlA"/>
    <property type="match status" value="1"/>
</dbReference>
<keyword evidence="4" id="KW-1185">Reference proteome</keyword>
<evidence type="ECO:0000256" key="2">
    <source>
        <dbReference type="SAM" id="Phobius"/>
    </source>
</evidence>
<keyword evidence="2" id="KW-0472">Membrane</keyword>
<keyword evidence="1" id="KW-0175">Coiled coil</keyword>
<dbReference type="AlphaFoldDB" id="A0AAX2ZI78"/>
<feature type="transmembrane region" description="Helical" evidence="2">
    <location>
        <begin position="54"/>
        <end position="72"/>
    </location>
</feature>
<gene>
    <name evidence="3" type="ORF">JW646_01140</name>
</gene>
<dbReference type="KEGG" id="tem:JW646_01140"/>
<keyword evidence="2" id="KW-1133">Transmembrane helix</keyword>
<organism evidence="3 4">
    <name type="scientific">Terrisporobacter hibernicus</name>
    <dbReference type="NCBI Taxonomy" id="2813371"/>
    <lineage>
        <taxon>Bacteria</taxon>
        <taxon>Bacillati</taxon>
        <taxon>Bacillota</taxon>
        <taxon>Clostridia</taxon>
        <taxon>Peptostreptococcales</taxon>
        <taxon>Peptostreptococcaceae</taxon>
        <taxon>Terrisporobacter</taxon>
    </lineage>
</organism>
<evidence type="ECO:0000313" key="3">
    <source>
        <dbReference type="EMBL" id="UEL48087.1"/>
    </source>
</evidence>
<sequence length="73" mass="8378">MSDDALQEVRERLIKIEVLLENMSQHNDLKLETVEEKIKVANNRISDLENSNTWLWRAIAGALISSVIAFLIK</sequence>